<proteinExistence type="predicted"/>
<keyword evidence="2" id="KW-1185">Reference proteome</keyword>
<reference evidence="1" key="1">
    <citation type="submission" date="2020-06" db="EMBL/GenBank/DDBJ databases">
        <authorList>
            <consortium name="Plant Systems Biology data submission"/>
        </authorList>
    </citation>
    <scope>NUCLEOTIDE SEQUENCE</scope>
    <source>
        <strain evidence="1">D6</strain>
    </source>
</reference>
<comment type="caution">
    <text evidence="1">The sequence shown here is derived from an EMBL/GenBank/DDBJ whole genome shotgun (WGS) entry which is preliminary data.</text>
</comment>
<dbReference type="Gene3D" id="3.80.10.10">
    <property type="entry name" value="Ribonuclease Inhibitor"/>
    <property type="match status" value="1"/>
</dbReference>
<name>A0A9N8HIS0_9STRA</name>
<dbReference type="Proteomes" id="UP001153069">
    <property type="component" value="Unassembled WGS sequence"/>
</dbReference>
<sequence>MTPMLSDTINNDANNDDELTLILNRKNAVQIQLQNMTFDYPRWTEALDQNRTLVHVTIAVSLRALATNPTVLQFFRAIGKLPRLQKLEFRGGTSCCHWRFPWQILTKGCLLLHDDVQHDDNESSNEQHQQSVLHTLHIQDVEFSSGKHQEEITELAQCISSLPSLKKLTLAHCRLEQNYQNYRAGSTTLDPLFHAILTSPTLEKVIVSATRVHALGGAVSKQTLRQVFASHQQMQQPMALQELRLLQFDFVPDILTALLGTLLRQHAQFKSLFLSSCQWDRTSLRLLAQFLIQSSDNLKELQLLGTDLNNLLHDSSLVECHVELADALASSSLWTFLVRELYPWKKKKRNHDDEKELELTLVAQQAYLTMIQTHNYHLQEFCMVQQFAPQPQGLMEFYLRLNRAGRHDAENSDHKQAWVNAVAAVNDSVACIFFFLSRNPSLCNEALLE</sequence>
<dbReference type="InterPro" id="IPR032675">
    <property type="entry name" value="LRR_dom_sf"/>
</dbReference>
<dbReference type="SUPFAM" id="SSF52047">
    <property type="entry name" value="RNI-like"/>
    <property type="match status" value="1"/>
</dbReference>
<organism evidence="1 2">
    <name type="scientific">Seminavis robusta</name>
    <dbReference type="NCBI Taxonomy" id="568900"/>
    <lineage>
        <taxon>Eukaryota</taxon>
        <taxon>Sar</taxon>
        <taxon>Stramenopiles</taxon>
        <taxon>Ochrophyta</taxon>
        <taxon>Bacillariophyta</taxon>
        <taxon>Bacillariophyceae</taxon>
        <taxon>Bacillariophycidae</taxon>
        <taxon>Naviculales</taxon>
        <taxon>Naviculaceae</taxon>
        <taxon>Seminavis</taxon>
    </lineage>
</organism>
<dbReference type="EMBL" id="CAICTM010000515">
    <property type="protein sequence ID" value="CAB9512053.1"/>
    <property type="molecule type" value="Genomic_DNA"/>
</dbReference>
<gene>
    <name evidence="1" type="ORF">SEMRO_516_G158420.1</name>
</gene>
<dbReference type="AlphaFoldDB" id="A0A9N8HIS0"/>
<evidence type="ECO:0000313" key="1">
    <source>
        <dbReference type="EMBL" id="CAB9512053.1"/>
    </source>
</evidence>
<evidence type="ECO:0008006" key="3">
    <source>
        <dbReference type="Google" id="ProtNLM"/>
    </source>
</evidence>
<protein>
    <recommendedName>
        <fullName evidence="3">RNI-like protein</fullName>
    </recommendedName>
</protein>
<evidence type="ECO:0000313" key="2">
    <source>
        <dbReference type="Proteomes" id="UP001153069"/>
    </source>
</evidence>
<accession>A0A9N8HIS0</accession>